<evidence type="ECO:0000313" key="2">
    <source>
        <dbReference type="Proteomes" id="UP001163046"/>
    </source>
</evidence>
<name>A0A9W9ZHQ8_9CNID</name>
<dbReference type="Gene3D" id="1.10.533.10">
    <property type="entry name" value="Death Domain, Fas"/>
    <property type="match status" value="1"/>
</dbReference>
<gene>
    <name evidence="1" type="ORF">OS493_040440</name>
</gene>
<reference evidence="1" key="1">
    <citation type="submission" date="2023-01" db="EMBL/GenBank/DDBJ databases">
        <title>Genome assembly of the deep-sea coral Lophelia pertusa.</title>
        <authorList>
            <person name="Herrera S."/>
            <person name="Cordes E."/>
        </authorList>
    </citation>
    <scope>NUCLEOTIDE SEQUENCE</scope>
    <source>
        <strain evidence="1">USNM1676648</strain>
        <tissue evidence="1">Polyp</tissue>
    </source>
</reference>
<dbReference type="SUPFAM" id="SSF47986">
    <property type="entry name" value="DEATH domain"/>
    <property type="match status" value="1"/>
</dbReference>
<accession>A0A9W9ZHQ8</accession>
<keyword evidence="2" id="KW-1185">Reference proteome</keyword>
<dbReference type="Proteomes" id="UP001163046">
    <property type="component" value="Unassembled WGS sequence"/>
</dbReference>
<protein>
    <recommendedName>
        <fullName evidence="3">Death domain-containing protein</fullName>
    </recommendedName>
</protein>
<comment type="caution">
    <text evidence="1">The sequence shown here is derived from an EMBL/GenBank/DDBJ whole genome shotgun (WGS) entry which is preliminary data.</text>
</comment>
<sequence>MEKLDPSLTSRRKMAQRLDPSTGADWRELARRLGLGTLENAFRYTLQSHHHRLLIGSVKTYDRSFMTCAEEMC</sequence>
<dbReference type="EMBL" id="MU826251">
    <property type="protein sequence ID" value="KAJ7381565.1"/>
    <property type="molecule type" value="Genomic_DNA"/>
</dbReference>
<organism evidence="1 2">
    <name type="scientific">Desmophyllum pertusum</name>
    <dbReference type="NCBI Taxonomy" id="174260"/>
    <lineage>
        <taxon>Eukaryota</taxon>
        <taxon>Metazoa</taxon>
        <taxon>Cnidaria</taxon>
        <taxon>Anthozoa</taxon>
        <taxon>Hexacorallia</taxon>
        <taxon>Scleractinia</taxon>
        <taxon>Caryophylliina</taxon>
        <taxon>Caryophylliidae</taxon>
        <taxon>Desmophyllum</taxon>
    </lineage>
</organism>
<dbReference type="InterPro" id="IPR011029">
    <property type="entry name" value="DEATH-like_dom_sf"/>
</dbReference>
<evidence type="ECO:0008006" key="3">
    <source>
        <dbReference type="Google" id="ProtNLM"/>
    </source>
</evidence>
<proteinExistence type="predicted"/>
<evidence type="ECO:0000313" key="1">
    <source>
        <dbReference type="EMBL" id="KAJ7381565.1"/>
    </source>
</evidence>
<dbReference type="AlphaFoldDB" id="A0A9W9ZHQ8"/>